<proteinExistence type="predicted"/>
<dbReference type="STRING" id="7260.B4N4U2"/>
<evidence type="ECO:0000313" key="8">
    <source>
        <dbReference type="EMBL" id="EDW79381.1"/>
    </source>
</evidence>
<dbReference type="Proteomes" id="UP000007798">
    <property type="component" value="Unassembled WGS sequence"/>
</dbReference>
<dbReference type="GO" id="GO:0051087">
    <property type="term" value="F:protein-folding chaperone binding"/>
    <property type="evidence" value="ECO:0007669"/>
    <property type="project" value="TreeGrafter"/>
</dbReference>
<dbReference type="SMR" id="B4N4U2"/>
<keyword evidence="6" id="KW-0472">Membrane</keyword>
<dbReference type="InParanoid" id="B4N4U2"/>
<feature type="domain" description="J" evidence="7">
    <location>
        <begin position="4"/>
        <end position="68"/>
    </location>
</feature>
<evidence type="ECO:0000256" key="2">
    <source>
        <dbReference type="ARBA" id="ARBA00040158"/>
    </source>
</evidence>
<dbReference type="EMBL" id="CH964101">
    <property type="protein sequence ID" value="EDW79381.1"/>
    <property type="molecule type" value="Genomic_DNA"/>
</dbReference>
<dbReference type="SMART" id="SM00271">
    <property type="entry name" value="DnaJ"/>
    <property type="match status" value="1"/>
</dbReference>
<comment type="subunit">
    <text evidence="5">Interacts with HSPA5/BiP; interaction is direct. Interacts with ERN1/IRE1 (via the luminal region). Interacts with DERL1.</text>
</comment>
<dbReference type="InterPro" id="IPR036869">
    <property type="entry name" value="J_dom_sf"/>
</dbReference>
<dbReference type="PROSITE" id="PS50076">
    <property type="entry name" value="DNAJ_2"/>
    <property type="match status" value="1"/>
</dbReference>
<dbReference type="InterPro" id="IPR051948">
    <property type="entry name" value="Hsp70_co-chaperone_J-domain"/>
</dbReference>
<evidence type="ECO:0000256" key="1">
    <source>
        <dbReference type="ARBA" id="ARBA00023186"/>
    </source>
</evidence>
<keyword evidence="9" id="KW-1185">Reference proteome</keyword>
<dbReference type="AlphaFoldDB" id="B4N4U2"/>
<dbReference type="SUPFAM" id="SSF46565">
    <property type="entry name" value="Chaperone J-domain"/>
    <property type="match status" value="1"/>
</dbReference>
<dbReference type="FunCoup" id="B4N4U2">
    <property type="interactions" value="25"/>
</dbReference>
<dbReference type="eggNOG" id="KOG0714">
    <property type="taxonomic scope" value="Eukaryota"/>
</dbReference>
<dbReference type="PRINTS" id="PR00625">
    <property type="entry name" value="JDOMAIN"/>
</dbReference>
<keyword evidence="6" id="KW-1133">Transmembrane helix</keyword>
<dbReference type="Gene3D" id="1.10.287.110">
    <property type="entry name" value="DnaJ domain"/>
    <property type="match status" value="1"/>
</dbReference>
<organism evidence="9">
    <name type="scientific">Drosophila willistoni</name>
    <name type="common">Fruit fly</name>
    <dbReference type="NCBI Taxonomy" id="7260"/>
    <lineage>
        <taxon>Eukaryota</taxon>
        <taxon>Metazoa</taxon>
        <taxon>Ecdysozoa</taxon>
        <taxon>Arthropoda</taxon>
        <taxon>Hexapoda</taxon>
        <taxon>Insecta</taxon>
        <taxon>Pterygota</taxon>
        <taxon>Neoptera</taxon>
        <taxon>Endopterygota</taxon>
        <taxon>Diptera</taxon>
        <taxon>Brachycera</taxon>
        <taxon>Muscomorpha</taxon>
        <taxon>Ephydroidea</taxon>
        <taxon>Drosophilidae</taxon>
        <taxon>Drosophila</taxon>
        <taxon>Sophophora</taxon>
    </lineage>
</organism>
<sequence length="125" mass="14239">MGRDYYQLLGINRNATSDEIRKGYRKMALKYHPDKNTHPEAEEYFKEIGAAFEVLSDKDKRAIYDRFGEEGLKVNSETYAPPPPSDLLPLICAIGGTVLFAFVGIKTFEYFTKKKDKKDCTDNSS</sequence>
<name>B4N4U2_DROWI</name>
<dbReference type="InterPro" id="IPR018253">
    <property type="entry name" value="DnaJ_domain_CS"/>
</dbReference>
<dbReference type="OMA" id="GLKCDDE"/>
<accession>B4N4U2</accession>
<feature type="transmembrane region" description="Helical" evidence="6">
    <location>
        <begin position="87"/>
        <end position="108"/>
    </location>
</feature>
<comment type="function">
    <text evidence="4">Co-chaperone for Hsp70 protein HSPA5/BiP that acts as a key repressor of the ERN1/IRE1-mediated unfolded protein response (UPR). J domain-containing co-chaperones stimulate the ATPase activity of Hsp70 proteins and are required for efficient substrate recognition by Hsp70 proteins. In the unstressed endoplasmic reticulum, interacts with the luminal region of ERN1/IRE1 and selectively recruits HSPA5/BiP: HSPA5/BiP disrupts the dimerization of the active ERN1/IRE1 luminal region, thereby inactivating ERN1/IRE1. Also involved in endoplasmic reticulum-associated degradation (ERAD) of misfolded proteins. Required for survival of B-cell progenitors and normal antibody production.</text>
</comment>
<dbReference type="PROSITE" id="PS00636">
    <property type="entry name" value="DNAJ_1"/>
    <property type="match status" value="1"/>
</dbReference>
<dbReference type="CDD" id="cd06257">
    <property type="entry name" value="DnaJ"/>
    <property type="match status" value="1"/>
</dbReference>
<dbReference type="Pfam" id="PF00226">
    <property type="entry name" value="DnaJ"/>
    <property type="match status" value="1"/>
</dbReference>
<protein>
    <recommendedName>
        <fullName evidence="2">DnaJ homolog subfamily B member 9</fullName>
    </recommendedName>
    <alternativeName>
        <fullName evidence="3">Endoplasmic reticulum DNA J domain-containing protein 4</fullName>
    </alternativeName>
</protein>
<evidence type="ECO:0000256" key="4">
    <source>
        <dbReference type="ARBA" id="ARBA00045428"/>
    </source>
</evidence>
<dbReference type="GO" id="GO:0051787">
    <property type="term" value="F:misfolded protein binding"/>
    <property type="evidence" value="ECO:0007669"/>
    <property type="project" value="TreeGrafter"/>
</dbReference>
<dbReference type="KEGG" id="dwi:6645926"/>
<evidence type="ECO:0000259" key="7">
    <source>
        <dbReference type="PROSITE" id="PS50076"/>
    </source>
</evidence>
<evidence type="ECO:0000256" key="6">
    <source>
        <dbReference type="SAM" id="Phobius"/>
    </source>
</evidence>
<keyword evidence="1" id="KW-0143">Chaperone</keyword>
<dbReference type="OrthoDB" id="552049at2759"/>
<dbReference type="PANTHER" id="PTHR44360">
    <property type="entry name" value="DNAJ HOMOLOG SUBFAMILY B MEMBER 9"/>
    <property type="match status" value="1"/>
</dbReference>
<dbReference type="GO" id="GO:0005783">
    <property type="term" value="C:endoplasmic reticulum"/>
    <property type="evidence" value="ECO:0007669"/>
    <property type="project" value="TreeGrafter"/>
</dbReference>
<keyword evidence="6" id="KW-0812">Transmembrane</keyword>
<dbReference type="InterPro" id="IPR001623">
    <property type="entry name" value="DnaJ_domain"/>
</dbReference>
<reference evidence="8 9" key="1">
    <citation type="journal article" date="2007" name="Nature">
        <title>Evolution of genes and genomes on the Drosophila phylogeny.</title>
        <authorList>
            <consortium name="Drosophila 12 Genomes Consortium"/>
            <person name="Clark A.G."/>
            <person name="Eisen M.B."/>
            <person name="Smith D.R."/>
            <person name="Bergman C.M."/>
            <person name="Oliver B."/>
            <person name="Markow T.A."/>
            <person name="Kaufman T.C."/>
            <person name="Kellis M."/>
            <person name="Gelbart W."/>
            <person name="Iyer V.N."/>
            <person name="Pollard D.A."/>
            <person name="Sackton T.B."/>
            <person name="Larracuente A.M."/>
            <person name="Singh N.D."/>
            <person name="Abad J.P."/>
            <person name="Abt D.N."/>
            <person name="Adryan B."/>
            <person name="Aguade M."/>
            <person name="Akashi H."/>
            <person name="Anderson W.W."/>
            <person name="Aquadro C.F."/>
            <person name="Ardell D.H."/>
            <person name="Arguello R."/>
            <person name="Artieri C.G."/>
            <person name="Barbash D.A."/>
            <person name="Barker D."/>
            <person name="Barsanti P."/>
            <person name="Batterham P."/>
            <person name="Batzoglou S."/>
            <person name="Begun D."/>
            <person name="Bhutkar A."/>
            <person name="Blanco E."/>
            <person name="Bosak S.A."/>
            <person name="Bradley R.K."/>
            <person name="Brand A.D."/>
            <person name="Brent M.R."/>
            <person name="Brooks A.N."/>
            <person name="Brown R.H."/>
            <person name="Butlin R.K."/>
            <person name="Caggese C."/>
            <person name="Calvi B.R."/>
            <person name="Bernardo de Carvalho A."/>
            <person name="Caspi A."/>
            <person name="Castrezana S."/>
            <person name="Celniker S.E."/>
            <person name="Chang J.L."/>
            <person name="Chapple C."/>
            <person name="Chatterji S."/>
            <person name="Chinwalla A."/>
            <person name="Civetta A."/>
            <person name="Clifton S.W."/>
            <person name="Comeron J.M."/>
            <person name="Costello J.C."/>
            <person name="Coyne J.A."/>
            <person name="Daub J."/>
            <person name="David R.G."/>
            <person name="Delcher A.L."/>
            <person name="Delehaunty K."/>
            <person name="Do C.B."/>
            <person name="Ebling H."/>
            <person name="Edwards K."/>
            <person name="Eickbush T."/>
            <person name="Evans J.D."/>
            <person name="Filipski A."/>
            <person name="Findeiss S."/>
            <person name="Freyhult E."/>
            <person name="Fulton L."/>
            <person name="Fulton R."/>
            <person name="Garcia A.C."/>
            <person name="Gardiner A."/>
            <person name="Garfield D.A."/>
            <person name="Garvin B.E."/>
            <person name="Gibson G."/>
            <person name="Gilbert D."/>
            <person name="Gnerre S."/>
            <person name="Godfrey J."/>
            <person name="Good R."/>
            <person name="Gotea V."/>
            <person name="Gravely B."/>
            <person name="Greenberg A.J."/>
            <person name="Griffiths-Jones S."/>
            <person name="Gross S."/>
            <person name="Guigo R."/>
            <person name="Gustafson E.A."/>
            <person name="Haerty W."/>
            <person name="Hahn M.W."/>
            <person name="Halligan D.L."/>
            <person name="Halpern A.L."/>
            <person name="Halter G.M."/>
            <person name="Han M.V."/>
            <person name="Heger A."/>
            <person name="Hillier L."/>
            <person name="Hinrichs A.S."/>
            <person name="Holmes I."/>
            <person name="Hoskins R.A."/>
            <person name="Hubisz M.J."/>
            <person name="Hultmark D."/>
            <person name="Huntley M.A."/>
            <person name="Jaffe D.B."/>
            <person name="Jagadeeshan S."/>
            <person name="Jeck W.R."/>
            <person name="Johnson J."/>
            <person name="Jones C.D."/>
            <person name="Jordan W.C."/>
            <person name="Karpen G.H."/>
            <person name="Kataoka E."/>
            <person name="Keightley P.D."/>
            <person name="Kheradpour P."/>
            <person name="Kirkness E.F."/>
            <person name="Koerich L.B."/>
            <person name="Kristiansen K."/>
            <person name="Kudrna D."/>
            <person name="Kulathinal R.J."/>
            <person name="Kumar S."/>
            <person name="Kwok R."/>
            <person name="Lander E."/>
            <person name="Langley C.H."/>
            <person name="Lapoint R."/>
            <person name="Lazzaro B.P."/>
            <person name="Lee S.J."/>
            <person name="Levesque L."/>
            <person name="Li R."/>
            <person name="Lin C.F."/>
            <person name="Lin M.F."/>
            <person name="Lindblad-Toh K."/>
            <person name="Llopart A."/>
            <person name="Long M."/>
            <person name="Low L."/>
            <person name="Lozovsky E."/>
            <person name="Lu J."/>
            <person name="Luo M."/>
            <person name="Machado C.A."/>
            <person name="Makalowski W."/>
            <person name="Marzo M."/>
            <person name="Matsuda M."/>
            <person name="Matzkin L."/>
            <person name="McAllister B."/>
            <person name="McBride C.S."/>
            <person name="McKernan B."/>
            <person name="McKernan K."/>
            <person name="Mendez-Lago M."/>
            <person name="Minx P."/>
            <person name="Mollenhauer M.U."/>
            <person name="Montooth K."/>
            <person name="Mount S.M."/>
            <person name="Mu X."/>
            <person name="Myers E."/>
            <person name="Negre B."/>
            <person name="Newfeld S."/>
            <person name="Nielsen R."/>
            <person name="Noor M.A."/>
            <person name="O'Grady P."/>
            <person name="Pachter L."/>
            <person name="Papaceit M."/>
            <person name="Parisi M.J."/>
            <person name="Parisi M."/>
            <person name="Parts L."/>
            <person name="Pedersen J.S."/>
            <person name="Pesole G."/>
            <person name="Phillippy A.M."/>
            <person name="Ponting C.P."/>
            <person name="Pop M."/>
            <person name="Porcelli D."/>
            <person name="Powell J.R."/>
            <person name="Prohaska S."/>
            <person name="Pruitt K."/>
            <person name="Puig M."/>
            <person name="Quesneville H."/>
            <person name="Ram K.R."/>
            <person name="Rand D."/>
            <person name="Rasmussen M.D."/>
            <person name="Reed L.K."/>
            <person name="Reenan R."/>
            <person name="Reily A."/>
            <person name="Remington K.A."/>
            <person name="Rieger T.T."/>
            <person name="Ritchie M.G."/>
            <person name="Robin C."/>
            <person name="Rogers Y.H."/>
            <person name="Rohde C."/>
            <person name="Rozas J."/>
            <person name="Rubenfield M.J."/>
            <person name="Ruiz A."/>
            <person name="Russo S."/>
            <person name="Salzberg S.L."/>
            <person name="Sanchez-Gracia A."/>
            <person name="Saranga D.J."/>
            <person name="Sato H."/>
            <person name="Schaeffer S.W."/>
            <person name="Schatz M.C."/>
            <person name="Schlenke T."/>
            <person name="Schwartz R."/>
            <person name="Segarra C."/>
            <person name="Singh R.S."/>
            <person name="Sirot L."/>
            <person name="Sirota M."/>
            <person name="Sisneros N.B."/>
            <person name="Smith C.D."/>
            <person name="Smith T.F."/>
            <person name="Spieth J."/>
            <person name="Stage D.E."/>
            <person name="Stark A."/>
            <person name="Stephan W."/>
            <person name="Strausberg R.L."/>
            <person name="Strempel S."/>
            <person name="Sturgill D."/>
            <person name="Sutton G."/>
            <person name="Sutton G.G."/>
            <person name="Tao W."/>
            <person name="Teichmann S."/>
            <person name="Tobari Y.N."/>
            <person name="Tomimura Y."/>
            <person name="Tsolas J.M."/>
            <person name="Valente V.L."/>
            <person name="Venter E."/>
            <person name="Venter J.C."/>
            <person name="Vicario S."/>
            <person name="Vieira F.G."/>
            <person name="Vilella A.J."/>
            <person name="Villasante A."/>
            <person name="Walenz B."/>
            <person name="Wang J."/>
            <person name="Wasserman M."/>
            <person name="Watts T."/>
            <person name="Wilson D."/>
            <person name="Wilson R.K."/>
            <person name="Wing R.A."/>
            <person name="Wolfner M.F."/>
            <person name="Wong A."/>
            <person name="Wong G.K."/>
            <person name="Wu C.I."/>
            <person name="Wu G."/>
            <person name="Yamamoto D."/>
            <person name="Yang H.P."/>
            <person name="Yang S.P."/>
            <person name="Yorke J.A."/>
            <person name="Yoshida K."/>
            <person name="Zdobnov E."/>
            <person name="Zhang P."/>
            <person name="Zhang Y."/>
            <person name="Zimin A.V."/>
            <person name="Baldwin J."/>
            <person name="Abdouelleil A."/>
            <person name="Abdulkadir J."/>
            <person name="Abebe A."/>
            <person name="Abera B."/>
            <person name="Abreu J."/>
            <person name="Acer S.C."/>
            <person name="Aftuck L."/>
            <person name="Alexander A."/>
            <person name="An P."/>
            <person name="Anderson E."/>
            <person name="Anderson S."/>
            <person name="Arachi H."/>
            <person name="Azer M."/>
            <person name="Bachantsang P."/>
            <person name="Barry A."/>
            <person name="Bayul T."/>
            <person name="Berlin A."/>
            <person name="Bessette D."/>
            <person name="Bloom T."/>
            <person name="Blye J."/>
            <person name="Boguslavskiy L."/>
            <person name="Bonnet C."/>
            <person name="Boukhgalter B."/>
            <person name="Bourzgui I."/>
            <person name="Brown A."/>
            <person name="Cahill P."/>
            <person name="Channer S."/>
            <person name="Cheshatsang Y."/>
            <person name="Chuda L."/>
            <person name="Citroen M."/>
            <person name="Collymore A."/>
            <person name="Cooke P."/>
            <person name="Costello M."/>
            <person name="D'Aco K."/>
            <person name="Daza R."/>
            <person name="De Haan G."/>
            <person name="DeGray S."/>
            <person name="DeMaso C."/>
            <person name="Dhargay N."/>
            <person name="Dooley K."/>
            <person name="Dooley E."/>
            <person name="Doricent M."/>
            <person name="Dorje P."/>
            <person name="Dorjee K."/>
            <person name="Dupes A."/>
            <person name="Elong R."/>
            <person name="Falk J."/>
            <person name="Farina A."/>
            <person name="Faro S."/>
            <person name="Ferguson D."/>
            <person name="Fisher S."/>
            <person name="Foley C.D."/>
            <person name="Franke A."/>
            <person name="Friedrich D."/>
            <person name="Gadbois L."/>
            <person name="Gearin G."/>
            <person name="Gearin C.R."/>
            <person name="Giannoukos G."/>
            <person name="Goode T."/>
            <person name="Graham J."/>
            <person name="Grandbois E."/>
            <person name="Grewal S."/>
            <person name="Gyaltsen K."/>
            <person name="Hafez N."/>
            <person name="Hagos B."/>
            <person name="Hall J."/>
            <person name="Henson C."/>
            <person name="Hollinger A."/>
            <person name="Honan T."/>
            <person name="Huard M.D."/>
            <person name="Hughes L."/>
            <person name="Hurhula B."/>
            <person name="Husby M.E."/>
            <person name="Kamat A."/>
            <person name="Kanga B."/>
            <person name="Kashin S."/>
            <person name="Khazanovich D."/>
            <person name="Kisner P."/>
            <person name="Lance K."/>
            <person name="Lara M."/>
            <person name="Lee W."/>
            <person name="Lennon N."/>
            <person name="Letendre F."/>
            <person name="LeVine R."/>
            <person name="Lipovsky A."/>
            <person name="Liu X."/>
            <person name="Liu J."/>
            <person name="Liu S."/>
            <person name="Lokyitsang T."/>
            <person name="Lokyitsang Y."/>
            <person name="Lubonja R."/>
            <person name="Lui A."/>
            <person name="MacDonald P."/>
            <person name="Magnisalis V."/>
            <person name="Maru K."/>
            <person name="Matthews C."/>
            <person name="McCusker W."/>
            <person name="McDonough S."/>
            <person name="Mehta T."/>
            <person name="Meldrim J."/>
            <person name="Meneus L."/>
            <person name="Mihai O."/>
            <person name="Mihalev A."/>
            <person name="Mihova T."/>
            <person name="Mittelman R."/>
            <person name="Mlenga V."/>
            <person name="Montmayeur A."/>
            <person name="Mulrain L."/>
            <person name="Navidi A."/>
            <person name="Naylor J."/>
            <person name="Negash T."/>
            <person name="Nguyen T."/>
            <person name="Nguyen N."/>
            <person name="Nicol R."/>
            <person name="Norbu C."/>
            <person name="Norbu N."/>
            <person name="Novod N."/>
            <person name="O'Neill B."/>
            <person name="Osman S."/>
            <person name="Markiewicz E."/>
            <person name="Oyono O.L."/>
            <person name="Patti C."/>
            <person name="Phunkhang P."/>
            <person name="Pierre F."/>
            <person name="Priest M."/>
            <person name="Raghuraman S."/>
            <person name="Rege F."/>
            <person name="Reyes R."/>
            <person name="Rise C."/>
            <person name="Rogov P."/>
            <person name="Ross K."/>
            <person name="Ryan E."/>
            <person name="Settipalli S."/>
            <person name="Shea T."/>
            <person name="Sherpa N."/>
            <person name="Shi L."/>
            <person name="Shih D."/>
            <person name="Sparrow T."/>
            <person name="Spaulding J."/>
            <person name="Stalker J."/>
            <person name="Stange-Thomann N."/>
            <person name="Stavropoulos S."/>
            <person name="Stone C."/>
            <person name="Strader C."/>
            <person name="Tesfaye S."/>
            <person name="Thomson T."/>
            <person name="Thoulutsang Y."/>
            <person name="Thoulutsang D."/>
            <person name="Topham K."/>
            <person name="Topping I."/>
            <person name="Tsamla T."/>
            <person name="Vassiliev H."/>
            <person name="Vo A."/>
            <person name="Wangchuk T."/>
            <person name="Wangdi T."/>
            <person name="Weiand M."/>
            <person name="Wilkinson J."/>
            <person name="Wilson A."/>
            <person name="Yadav S."/>
            <person name="Young G."/>
            <person name="Yu Q."/>
            <person name="Zembek L."/>
            <person name="Zhong D."/>
            <person name="Zimmer A."/>
            <person name="Zwirko Z."/>
            <person name="Jaffe D.B."/>
            <person name="Alvarez P."/>
            <person name="Brockman W."/>
            <person name="Butler J."/>
            <person name="Chin C."/>
            <person name="Gnerre S."/>
            <person name="Grabherr M."/>
            <person name="Kleber M."/>
            <person name="Mauceli E."/>
            <person name="MacCallum I."/>
        </authorList>
    </citation>
    <scope>NUCLEOTIDE SEQUENCE [LARGE SCALE GENOMIC DNA]</scope>
    <source>
        <strain evidence="9">Tucson 14030-0811.24</strain>
    </source>
</reference>
<dbReference type="GO" id="GO:0036503">
    <property type="term" value="P:ERAD pathway"/>
    <property type="evidence" value="ECO:0007669"/>
    <property type="project" value="TreeGrafter"/>
</dbReference>
<evidence type="ECO:0000256" key="3">
    <source>
        <dbReference type="ARBA" id="ARBA00041533"/>
    </source>
</evidence>
<evidence type="ECO:0000313" key="9">
    <source>
        <dbReference type="Proteomes" id="UP000007798"/>
    </source>
</evidence>
<dbReference type="PANTHER" id="PTHR44360:SF1">
    <property type="entry name" value="DNAJ HOMOLOG SUBFAMILY B MEMBER 9"/>
    <property type="match status" value="1"/>
</dbReference>
<dbReference type="FunFam" id="1.10.287.110:FF:000175">
    <property type="entry name" value="GM22099"/>
    <property type="match status" value="1"/>
</dbReference>
<dbReference type="HOGENOM" id="CLU_017633_12_6_1"/>
<dbReference type="PhylomeDB" id="B4N4U2"/>
<gene>
    <name evidence="8" type="primary">Dwil\GK19161</name>
    <name evidence="8" type="ORF">Dwil_GK19161</name>
</gene>
<evidence type="ECO:0000256" key="5">
    <source>
        <dbReference type="ARBA" id="ARBA00046365"/>
    </source>
</evidence>